<organism evidence="1 2">
    <name type="scientific">Brevibacterium celere</name>
    <dbReference type="NCBI Taxonomy" id="225845"/>
    <lineage>
        <taxon>Bacteria</taxon>
        <taxon>Bacillati</taxon>
        <taxon>Actinomycetota</taxon>
        <taxon>Actinomycetes</taxon>
        <taxon>Micrococcales</taxon>
        <taxon>Brevibacteriaceae</taxon>
        <taxon>Brevibacterium</taxon>
    </lineage>
</organism>
<keyword evidence="2" id="KW-1185">Reference proteome</keyword>
<dbReference type="Proteomes" id="UP000253509">
    <property type="component" value="Unassembled WGS sequence"/>
</dbReference>
<gene>
    <name evidence="1" type="ORF">DFO65_10122</name>
</gene>
<evidence type="ECO:0000313" key="1">
    <source>
        <dbReference type="EMBL" id="RBP74305.1"/>
    </source>
</evidence>
<dbReference type="AlphaFoldDB" id="A0A366IML4"/>
<reference evidence="1 2" key="1">
    <citation type="submission" date="2018-06" db="EMBL/GenBank/DDBJ databases">
        <title>Freshwater and sediment microbial communities from various areas in North America, analyzing microbe dynamics in response to fracking.</title>
        <authorList>
            <person name="Lamendella R."/>
        </authorList>
    </citation>
    <scope>NUCLEOTIDE SEQUENCE [LARGE SCALE GENOMIC DNA]</scope>
    <source>
        <strain evidence="1 2">3b_TX</strain>
    </source>
</reference>
<proteinExistence type="predicted"/>
<comment type="caution">
    <text evidence="1">The sequence shown here is derived from an EMBL/GenBank/DDBJ whole genome shotgun (WGS) entry which is preliminary data.</text>
</comment>
<protein>
    <submittedName>
        <fullName evidence="1">Uncharacterized protein</fullName>
    </submittedName>
</protein>
<sequence length="85" mass="8945">MCVPASYAVAGMVWAQSFHCNSGDVLSVSGTEIGKNVTRVESAVRDSWSEPAPRRQALPQNFGTSAMSVRVYSCVGFSSTSSVGP</sequence>
<accession>A0A366IML4</accession>
<name>A0A366IML4_9MICO</name>
<dbReference type="EMBL" id="QNSB01000001">
    <property type="protein sequence ID" value="RBP74305.1"/>
    <property type="molecule type" value="Genomic_DNA"/>
</dbReference>
<evidence type="ECO:0000313" key="2">
    <source>
        <dbReference type="Proteomes" id="UP000253509"/>
    </source>
</evidence>